<proteinExistence type="predicted"/>
<keyword evidence="2 5" id="KW-0812">Transmembrane</keyword>
<evidence type="ECO:0000256" key="2">
    <source>
        <dbReference type="ARBA" id="ARBA00022692"/>
    </source>
</evidence>
<comment type="caution">
    <text evidence="6">The sequence shown here is derived from an EMBL/GenBank/DDBJ whole genome shotgun (WGS) entry which is preliminary data.</text>
</comment>
<feature type="transmembrane region" description="Helical" evidence="5">
    <location>
        <begin position="156"/>
        <end position="176"/>
    </location>
</feature>
<dbReference type="GO" id="GO:0012505">
    <property type="term" value="C:endomembrane system"/>
    <property type="evidence" value="ECO:0007669"/>
    <property type="project" value="UniProtKB-SubCell"/>
</dbReference>
<keyword evidence="3 5" id="KW-1133">Transmembrane helix</keyword>
<reference evidence="6" key="1">
    <citation type="submission" date="2019-08" db="EMBL/GenBank/DDBJ databases">
        <authorList>
            <person name="Kucharzyk K."/>
            <person name="Murdoch R.W."/>
            <person name="Higgins S."/>
            <person name="Loffler F."/>
        </authorList>
    </citation>
    <scope>NUCLEOTIDE SEQUENCE</scope>
</reference>
<accession>A0A644XWS6</accession>
<dbReference type="Gene3D" id="1.20.120.1630">
    <property type="match status" value="1"/>
</dbReference>
<protein>
    <recommendedName>
        <fullName evidence="7">Steroid 5-alpha reductase C-terminal domain-containing protein</fullName>
    </recommendedName>
</protein>
<evidence type="ECO:0000256" key="4">
    <source>
        <dbReference type="ARBA" id="ARBA00023136"/>
    </source>
</evidence>
<gene>
    <name evidence="6" type="ORF">SDC9_64926</name>
</gene>
<name>A0A644XWS6_9ZZZZ</name>
<comment type="subcellular location">
    <subcellularLocation>
        <location evidence="1">Endomembrane system</location>
        <topology evidence="1">Multi-pass membrane protein</topology>
    </subcellularLocation>
</comment>
<organism evidence="6">
    <name type="scientific">bioreactor metagenome</name>
    <dbReference type="NCBI Taxonomy" id="1076179"/>
    <lineage>
        <taxon>unclassified sequences</taxon>
        <taxon>metagenomes</taxon>
        <taxon>ecological metagenomes</taxon>
    </lineage>
</organism>
<feature type="transmembrane region" description="Helical" evidence="5">
    <location>
        <begin position="42"/>
        <end position="59"/>
    </location>
</feature>
<evidence type="ECO:0000313" key="6">
    <source>
        <dbReference type="EMBL" id="MPM18514.1"/>
    </source>
</evidence>
<dbReference type="InterPro" id="IPR007318">
    <property type="entry name" value="Phopholipid_MeTrfase"/>
</dbReference>
<dbReference type="AlphaFoldDB" id="A0A644XWS6"/>
<dbReference type="EMBL" id="VSSQ01002997">
    <property type="protein sequence ID" value="MPM18514.1"/>
    <property type="molecule type" value="Genomic_DNA"/>
</dbReference>
<evidence type="ECO:0008006" key="7">
    <source>
        <dbReference type="Google" id="ProtNLM"/>
    </source>
</evidence>
<keyword evidence="4 5" id="KW-0472">Membrane</keyword>
<sequence>MRNNPLQCFRGRSSRLRDLAGFGFFLFAALISAMSAWQHPSILTWLYAIHNGLLAFFYARRAPAKQYDRTGLWLGMIAAFLPTFSTTTSHTAWYFLFPALAGYVLILWSLLTLGPRFGVAPADRGLTSRGPYRLLRHPMYLGELVFRVAMVFSSPYLFTAIILSLVLVFIQCWRILREEKMIEGYTCYMRIVPWRLIPGLW</sequence>
<feature type="transmembrane region" description="Helical" evidence="5">
    <location>
        <begin position="19"/>
        <end position="36"/>
    </location>
</feature>
<evidence type="ECO:0000256" key="5">
    <source>
        <dbReference type="SAM" id="Phobius"/>
    </source>
</evidence>
<dbReference type="Pfam" id="PF04191">
    <property type="entry name" value="PEMT"/>
    <property type="match status" value="1"/>
</dbReference>
<feature type="transmembrane region" description="Helical" evidence="5">
    <location>
        <begin position="93"/>
        <end position="113"/>
    </location>
</feature>
<evidence type="ECO:0000256" key="1">
    <source>
        <dbReference type="ARBA" id="ARBA00004127"/>
    </source>
</evidence>
<evidence type="ECO:0000256" key="3">
    <source>
        <dbReference type="ARBA" id="ARBA00022989"/>
    </source>
</evidence>